<dbReference type="RefSeq" id="WP_146480710.1">
    <property type="nucleotide sequence ID" value="NZ_CP042266.1"/>
</dbReference>
<dbReference type="EMBL" id="CP042266">
    <property type="protein sequence ID" value="QDY77372.1"/>
    <property type="molecule type" value="Genomic_DNA"/>
</dbReference>
<organism evidence="2 3">
    <name type="scientific">Streptomyces qinzhouensis</name>
    <dbReference type="NCBI Taxonomy" id="2599401"/>
    <lineage>
        <taxon>Bacteria</taxon>
        <taxon>Bacillati</taxon>
        <taxon>Actinomycetota</taxon>
        <taxon>Actinomycetes</taxon>
        <taxon>Kitasatosporales</taxon>
        <taxon>Streptomycetaceae</taxon>
        <taxon>Streptomyces</taxon>
    </lineage>
</organism>
<dbReference type="OrthoDB" id="9861560at2"/>
<feature type="transmembrane region" description="Helical" evidence="1">
    <location>
        <begin position="12"/>
        <end position="32"/>
    </location>
</feature>
<proteinExistence type="predicted"/>
<evidence type="ECO:0000313" key="3">
    <source>
        <dbReference type="Proteomes" id="UP000320580"/>
    </source>
</evidence>
<evidence type="ECO:0000256" key="1">
    <source>
        <dbReference type="SAM" id="Phobius"/>
    </source>
</evidence>
<keyword evidence="1" id="KW-1133">Transmembrane helix</keyword>
<keyword evidence="3" id="KW-1185">Reference proteome</keyword>
<keyword evidence="1" id="KW-0472">Membrane</keyword>
<protein>
    <submittedName>
        <fullName evidence="2">Uncharacterized protein</fullName>
    </submittedName>
</protein>
<evidence type="ECO:0000313" key="2">
    <source>
        <dbReference type="EMBL" id="QDY77372.1"/>
    </source>
</evidence>
<accession>A0A5B8IGP6</accession>
<gene>
    <name evidence="2" type="ORF">FQU76_13515</name>
</gene>
<dbReference type="AlphaFoldDB" id="A0A5B8IGP6"/>
<name>A0A5B8IGP6_9ACTN</name>
<dbReference type="KEGG" id="sqz:FQU76_13515"/>
<reference evidence="2 3" key="1">
    <citation type="submission" date="2019-07" db="EMBL/GenBank/DDBJ databases">
        <authorList>
            <person name="Zhu P."/>
        </authorList>
    </citation>
    <scope>NUCLEOTIDE SEQUENCE [LARGE SCALE GENOMIC DNA]</scope>
    <source>
        <strain evidence="2 3">SSL-25</strain>
    </source>
</reference>
<sequence>MVDTHSRGYLLLVRRMFWSGIVLFGLGLAAGWSERRHSANSWECDPTCRLTTSTGWEAVEIASLTAMVLGPALAVTAFLMIMLRRPRTRQDP</sequence>
<keyword evidence="1" id="KW-0812">Transmembrane</keyword>
<feature type="transmembrane region" description="Helical" evidence="1">
    <location>
        <begin position="61"/>
        <end position="83"/>
    </location>
</feature>
<dbReference type="Proteomes" id="UP000320580">
    <property type="component" value="Chromosome"/>
</dbReference>